<dbReference type="Pfam" id="PF13231">
    <property type="entry name" value="PMT_2"/>
    <property type="match status" value="1"/>
</dbReference>
<organism evidence="10 11">
    <name type="scientific">Luteolibacter soli</name>
    <dbReference type="NCBI Taxonomy" id="3135280"/>
    <lineage>
        <taxon>Bacteria</taxon>
        <taxon>Pseudomonadati</taxon>
        <taxon>Verrucomicrobiota</taxon>
        <taxon>Verrucomicrobiia</taxon>
        <taxon>Verrucomicrobiales</taxon>
        <taxon>Verrucomicrobiaceae</taxon>
        <taxon>Luteolibacter</taxon>
    </lineage>
</organism>
<feature type="domain" description="Glycosyltransferase RgtA/B/C/D-like" evidence="9">
    <location>
        <begin position="63"/>
        <end position="211"/>
    </location>
</feature>
<keyword evidence="3 10" id="KW-0328">Glycosyltransferase</keyword>
<feature type="transmembrane region" description="Helical" evidence="8">
    <location>
        <begin position="138"/>
        <end position="156"/>
    </location>
</feature>
<dbReference type="EC" id="2.4.-.-" evidence="10"/>
<feature type="transmembrane region" description="Helical" evidence="8">
    <location>
        <begin position="284"/>
        <end position="303"/>
    </location>
</feature>
<evidence type="ECO:0000313" key="10">
    <source>
        <dbReference type="EMBL" id="MEK7949049.1"/>
    </source>
</evidence>
<keyword evidence="7 8" id="KW-0472">Membrane</keyword>
<feature type="transmembrane region" description="Helical" evidence="8">
    <location>
        <begin position="367"/>
        <end position="386"/>
    </location>
</feature>
<evidence type="ECO:0000256" key="6">
    <source>
        <dbReference type="ARBA" id="ARBA00022989"/>
    </source>
</evidence>
<dbReference type="PANTHER" id="PTHR33908">
    <property type="entry name" value="MANNOSYLTRANSFERASE YKCB-RELATED"/>
    <property type="match status" value="1"/>
</dbReference>
<feature type="transmembrane region" description="Helical" evidence="8">
    <location>
        <begin position="165"/>
        <end position="181"/>
    </location>
</feature>
<keyword evidence="11" id="KW-1185">Reference proteome</keyword>
<evidence type="ECO:0000259" key="9">
    <source>
        <dbReference type="Pfam" id="PF13231"/>
    </source>
</evidence>
<feature type="transmembrane region" description="Helical" evidence="8">
    <location>
        <begin position="83"/>
        <end position="101"/>
    </location>
</feature>
<evidence type="ECO:0000256" key="3">
    <source>
        <dbReference type="ARBA" id="ARBA00022676"/>
    </source>
</evidence>
<dbReference type="Proteomes" id="UP001371305">
    <property type="component" value="Unassembled WGS sequence"/>
</dbReference>
<dbReference type="RefSeq" id="WP_341402428.1">
    <property type="nucleotide sequence ID" value="NZ_JBBUKT010000001.1"/>
</dbReference>
<keyword evidence="4 10" id="KW-0808">Transferase</keyword>
<comment type="caution">
    <text evidence="10">The sequence shown here is derived from an EMBL/GenBank/DDBJ whole genome shotgun (WGS) entry which is preliminary data.</text>
</comment>
<protein>
    <submittedName>
        <fullName evidence="10">Glycosyltransferase family 39 protein</fullName>
        <ecNumber evidence="10">2.4.-.-</ecNumber>
    </submittedName>
</protein>
<evidence type="ECO:0000256" key="5">
    <source>
        <dbReference type="ARBA" id="ARBA00022692"/>
    </source>
</evidence>
<name>A0ABU9AMY3_9BACT</name>
<reference evidence="10 11" key="1">
    <citation type="submission" date="2024-04" db="EMBL/GenBank/DDBJ databases">
        <title>Luteolibacter sp. isolated from soil.</title>
        <authorList>
            <person name="An J."/>
        </authorList>
    </citation>
    <scope>NUCLEOTIDE SEQUENCE [LARGE SCALE GENOMIC DNA]</scope>
    <source>
        <strain evidence="10 11">Y139</strain>
    </source>
</reference>
<dbReference type="InterPro" id="IPR050297">
    <property type="entry name" value="LipidA_mod_glycosyltrf_83"/>
</dbReference>
<feature type="transmembrane region" description="Helical" evidence="8">
    <location>
        <begin position="312"/>
        <end position="330"/>
    </location>
</feature>
<keyword evidence="5 8" id="KW-0812">Transmembrane</keyword>
<keyword evidence="6 8" id="KW-1133">Transmembrane helix</keyword>
<accession>A0ABU9AMY3</accession>
<feature type="transmembrane region" description="Helical" evidence="8">
    <location>
        <begin position="12"/>
        <end position="32"/>
    </location>
</feature>
<evidence type="ECO:0000313" key="11">
    <source>
        <dbReference type="Proteomes" id="UP001371305"/>
    </source>
</evidence>
<feature type="transmembrane region" description="Helical" evidence="8">
    <location>
        <begin position="187"/>
        <end position="203"/>
    </location>
</feature>
<dbReference type="GO" id="GO:0016757">
    <property type="term" value="F:glycosyltransferase activity"/>
    <property type="evidence" value="ECO:0007669"/>
    <property type="project" value="UniProtKB-KW"/>
</dbReference>
<proteinExistence type="predicted"/>
<evidence type="ECO:0000256" key="8">
    <source>
        <dbReference type="SAM" id="Phobius"/>
    </source>
</evidence>
<keyword evidence="2" id="KW-1003">Cell membrane</keyword>
<evidence type="ECO:0000256" key="1">
    <source>
        <dbReference type="ARBA" id="ARBA00004651"/>
    </source>
</evidence>
<feature type="transmembrane region" description="Helical" evidence="8">
    <location>
        <begin position="336"/>
        <end position="358"/>
    </location>
</feature>
<dbReference type="PANTHER" id="PTHR33908:SF11">
    <property type="entry name" value="MEMBRANE PROTEIN"/>
    <property type="match status" value="1"/>
</dbReference>
<gene>
    <name evidence="10" type="ORF">WKV53_01005</name>
</gene>
<comment type="subcellular location">
    <subcellularLocation>
        <location evidence="1">Cell membrane</location>
        <topology evidence="1">Multi-pass membrane protein</topology>
    </subcellularLocation>
</comment>
<dbReference type="InterPro" id="IPR038731">
    <property type="entry name" value="RgtA/B/C-like"/>
</dbReference>
<evidence type="ECO:0000256" key="2">
    <source>
        <dbReference type="ARBA" id="ARBA00022475"/>
    </source>
</evidence>
<feature type="transmembrane region" description="Helical" evidence="8">
    <location>
        <begin position="108"/>
        <end position="126"/>
    </location>
</feature>
<dbReference type="EMBL" id="JBBUKT010000001">
    <property type="protein sequence ID" value="MEK7949049.1"/>
    <property type="molecule type" value="Genomic_DNA"/>
</dbReference>
<feature type="transmembrane region" description="Helical" evidence="8">
    <location>
        <begin position="224"/>
        <end position="245"/>
    </location>
</feature>
<evidence type="ECO:0000256" key="4">
    <source>
        <dbReference type="ARBA" id="ARBA00022679"/>
    </source>
</evidence>
<sequence length="566" mass="62272">MTSPDLRARPANRIPAVLCGVFVAFFLIQILTFDYGRDQGIYAVVARSILEGGMPYRDAWDFKPPGIFVLYAIARLFFGANDWGIRLLECLFLVAMCICIVRWAKKVFLPQLSGYFAIALAILIHAQLDFWHTAQPESFGGALTIFGLCTAPLFATDDRSPSRPLLRWFVAGVFFGMAGLLKPQLAFGGGLLVMLPLAARLLGKKLPFLQAFAAPKDGPGEWKSLFATGLGTIAPVALCALWFAAKGSLQDLYEVLFVFTPNYTKLGWQGLSPLDLAYNGVVDWFTGYSALVPLGISLLLLFAHRLSSRERAAALAICLLIALHLAGVVAQAKFFAYHYGATWPLTALLVGLGIALLWEQAIKASRWWIAAFALIVPLICFTRSATKGVPQSFLARTSIRTQALLSGGLTPQIRDELASVDGVNAGANRQIAQFFQEIDSLSPGKPLRPIFIWGFEPIIYDWANRPASTRYIYNVPQRAAWLQQTMRDRLMADLAANPPEFIIIERHDPLPGVTGNYLDSGDALKDFPELRSLIEGHYKQAFTHEDFMVLHEAAPPVAAAKPSPKP</sequence>
<evidence type="ECO:0000256" key="7">
    <source>
        <dbReference type="ARBA" id="ARBA00023136"/>
    </source>
</evidence>